<evidence type="ECO:0000313" key="3">
    <source>
        <dbReference type="Proteomes" id="UP000240883"/>
    </source>
</evidence>
<accession>A0A2T2NJZ0</accession>
<dbReference type="AlphaFoldDB" id="A0A2T2NJZ0"/>
<protein>
    <submittedName>
        <fullName evidence="2">Uncharacterized protein</fullName>
    </submittedName>
</protein>
<gene>
    <name evidence="2" type="ORF">BS50DRAFT_575535</name>
</gene>
<reference evidence="2 3" key="1">
    <citation type="journal article" date="2018" name="Front. Microbiol.">
        <title>Genome-Wide Analysis of Corynespora cassiicola Leaf Fall Disease Putative Effectors.</title>
        <authorList>
            <person name="Lopez D."/>
            <person name="Ribeiro S."/>
            <person name="Label P."/>
            <person name="Fumanal B."/>
            <person name="Venisse J.S."/>
            <person name="Kohler A."/>
            <person name="de Oliveira R.R."/>
            <person name="Labutti K."/>
            <person name="Lipzen A."/>
            <person name="Lail K."/>
            <person name="Bauer D."/>
            <person name="Ohm R.A."/>
            <person name="Barry K.W."/>
            <person name="Spatafora J."/>
            <person name="Grigoriev I.V."/>
            <person name="Martin F.M."/>
            <person name="Pujade-Renaud V."/>
        </authorList>
    </citation>
    <scope>NUCLEOTIDE SEQUENCE [LARGE SCALE GENOMIC DNA]</scope>
    <source>
        <strain evidence="2 3">Philippines</strain>
    </source>
</reference>
<proteinExistence type="predicted"/>
<evidence type="ECO:0000313" key="2">
    <source>
        <dbReference type="EMBL" id="PSN65566.1"/>
    </source>
</evidence>
<sequence>MRRLSKARRTQSSLLISTSFPESVRASKKANRQAPQALQRIADRAPTADHATLASITDVNGRAQRRSTGWLRSRS</sequence>
<organism evidence="2 3">
    <name type="scientific">Corynespora cassiicola Philippines</name>
    <dbReference type="NCBI Taxonomy" id="1448308"/>
    <lineage>
        <taxon>Eukaryota</taxon>
        <taxon>Fungi</taxon>
        <taxon>Dikarya</taxon>
        <taxon>Ascomycota</taxon>
        <taxon>Pezizomycotina</taxon>
        <taxon>Dothideomycetes</taxon>
        <taxon>Pleosporomycetidae</taxon>
        <taxon>Pleosporales</taxon>
        <taxon>Corynesporascaceae</taxon>
        <taxon>Corynespora</taxon>
    </lineage>
</organism>
<dbReference type="EMBL" id="KZ678137">
    <property type="protein sequence ID" value="PSN65566.1"/>
    <property type="molecule type" value="Genomic_DNA"/>
</dbReference>
<evidence type="ECO:0000256" key="1">
    <source>
        <dbReference type="SAM" id="MobiDB-lite"/>
    </source>
</evidence>
<name>A0A2T2NJZ0_CORCC</name>
<dbReference type="Proteomes" id="UP000240883">
    <property type="component" value="Unassembled WGS sequence"/>
</dbReference>
<keyword evidence="3" id="KW-1185">Reference proteome</keyword>
<feature type="region of interest" description="Disordered" evidence="1">
    <location>
        <begin position="21"/>
        <end position="75"/>
    </location>
</feature>